<evidence type="ECO:0000256" key="1">
    <source>
        <dbReference type="ARBA" id="ARBA00006817"/>
    </source>
</evidence>
<proteinExistence type="inferred from homology"/>
<feature type="domain" description="Activator of Hsp90 ATPase homologue 1/2-like C-terminal" evidence="2">
    <location>
        <begin position="168"/>
        <end position="295"/>
    </location>
</feature>
<dbReference type="InterPro" id="IPR013538">
    <property type="entry name" value="ASHA1/2-like_C"/>
</dbReference>
<evidence type="ECO:0000313" key="3">
    <source>
        <dbReference type="EMBL" id="MCY1010904.1"/>
    </source>
</evidence>
<sequence length="295" mass="32662">MSEHPPVFEHRASFPLPVPPPRAFRALVEPSELSRWFAEHVTVEPRVGGSFAFHGSATLGAPAAGDATQRLVAFEPDAALAFSWKIHGVDTEVRWSVAPTDDPAKSTLEVVHTVRGALPFKRPRHVLDDLWRLHAGNLGDHLAGRTAGVVLPDFAGGRNEVRVSIDIKAPPAKVFRALLDPALMNRWLGGAAQVDLERRTYTYGWRYDIEGRSVDGGPTRIVELVEGEKLVTDWTDWRGEPDQPLTRVTWLLEPLAGGAGTRLTIVHDGFGAPVDRSDYQQGWYGFAERLRKLFE</sequence>
<evidence type="ECO:0000313" key="4">
    <source>
        <dbReference type="Proteomes" id="UP001150924"/>
    </source>
</evidence>
<protein>
    <submittedName>
        <fullName evidence="3">SRPBCC family protein</fullName>
    </submittedName>
</protein>
<dbReference type="EMBL" id="JAPNKE010000002">
    <property type="protein sequence ID" value="MCY1010904.1"/>
    <property type="molecule type" value="Genomic_DNA"/>
</dbReference>
<dbReference type="InterPro" id="IPR023393">
    <property type="entry name" value="START-like_dom_sf"/>
</dbReference>
<comment type="similarity">
    <text evidence="1">Belongs to the AHA1 family.</text>
</comment>
<name>A0A9X3J1N5_9BACT</name>
<dbReference type="AlphaFoldDB" id="A0A9X3J1N5"/>
<feature type="domain" description="Activator of Hsp90 ATPase homologue 1/2-like C-terminal" evidence="2">
    <location>
        <begin position="18"/>
        <end position="112"/>
    </location>
</feature>
<comment type="caution">
    <text evidence="3">The sequence shown here is derived from an EMBL/GenBank/DDBJ whole genome shotgun (WGS) entry which is preliminary data.</text>
</comment>
<dbReference type="SUPFAM" id="SSF55961">
    <property type="entry name" value="Bet v1-like"/>
    <property type="match status" value="2"/>
</dbReference>
<keyword evidence="4" id="KW-1185">Reference proteome</keyword>
<dbReference type="Gene3D" id="3.30.530.20">
    <property type="match status" value="2"/>
</dbReference>
<dbReference type="RefSeq" id="WP_267774045.1">
    <property type="nucleotide sequence ID" value="NZ_JAPNKE010000002.1"/>
</dbReference>
<organism evidence="3 4">
    <name type="scientific">Nannocystis pusilla</name>
    <dbReference type="NCBI Taxonomy" id="889268"/>
    <lineage>
        <taxon>Bacteria</taxon>
        <taxon>Pseudomonadati</taxon>
        <taxon>Myxococcota</taxon>
        <taxon>Polyangia</taxon>
        <taxon>Nannocystales</taxon>
        <taxon>Nannocystaceae</taxon>
        <taxon>Nannocystis</taxon>
    </lineage>
</organism>
<accession>A0A9X3J1N5</accession>
<gene>
    <name evidence="3" type="ORF">OV079_36140</name>
</gene>
<reference evidence="3" key="1">
    <citation type="submission" date="2022-11" db="EMBL/GenBank/DDBJ databases">
        <title>Minimal conservation of predation-associated metabolite biosynthetic gene clusters underscores biosynthetic potential of Myxococcota including descriptions for ten novel species: Archangium lansinium sp. nov., Myxococcus landrumus sp. nov., Nannocystis bai.</title>
        <authorList>
            <person name="Ahearne A."/>
            <person name="Stevens C."/>
            <person name="Phillips K."/>
        </authorList>
    </citation>
    <scope>NUCLEOTIDE SEQUENCE</scope>
    <source>
        <strain evidence="3">Na p29</strain>
    </source>
</reference>
<dbReference type="Proteomes" id="UP001150924">
    <property type="component" value="Unassembled WGS sequence"/>
</dbReference>
<evidence type="ECO:0000259" key="2">
    <source>
        <dbReference type="Pfam" id="PF08327"/>
    </source>
</evidence>
<dbReference type="CDD" id="cd07814">
    <property type="entry name" value="SRPBCC_CalC_Aha1-like"/>
    <property type="match status" value="1"/>
</dbReference>
<dbReference type="Pfam" id="PF08327">
    <property type="entry name" value="AHSA1"/>
    <property type="match status" value="2"/>
</dbReference>